<evidence type="ECO:0000256" key="6">
    <source>
        <dbReference type="ARBA" id="ARBA00023065"/>
    </source>
</evidence>
<dbReference type="GO" id="GO:0008331">
    <property type="term" value="F:high voltage-gated calcium channel activity"/>
    <property type="evidence" value="ECO:0007669"/>
    <property type="project" value="TreeGrafter"/>
</dbReference>
<comment type="catalytic activity">
    <reaction evidence="9">
        <text>Ca(2+)(in) = Ca(2+)(out)</text>
        <dbReference type="Rhea" id="RHEA:29671"/>
        <dbReference type="ChEBI" id="CHEBI:29108"/>
    </reaction>
</comment>
<keyword evidence="2" id="KW-0813">Transport</keyword>
<dbReference type="GO" id="GO:0098703">
    <property type="term" value="P:calcium ion import across plasma membrane"/>
    <property type="evidence" value="ECO:0007669"/>
    <property type="project" value="TreeGrafter"/>
</dbReference>
<keyword evidence="6" id="KW-0406">Ion transport</keyword>
<evidence type="ECO:0000256" key="1">
    <source>
        <dbReference type="ARBA" id="ARBA00004651"/>
    </source>
</evidence>
<dbReference type="AlphaFoldDB" id="A0A2D4IPT1"/>
<dbReference type="EMBL" id="IACK01113462">
    <property type="protein sequence ID" value="LAA86255.1"/>
    <property type="molecule type" value="Transcribed_RNA"/>
</dbReference>
<evidence type="ECO:0000259" key="11">
    <source>
        <dbReference type="SMART" id="SM01062"/>
    </source>
</evidence>
<proteinExistence type="predicted"/>
<dbReference type="GO" id="GO:0045202">
    <property type="term" value="C:synapse"/>
    <property type="evidence" value="ECO:0007669"/>
    <property type="project" value="GOC"/>
</dbReference>
<reference evidence="12" key="2">
    <citation type="submission" date="2017-11" db="EMBL/GenBank/DDBJ databases">
        <title>Coralsnake Venomics: Analyses of Venom Gland Transcriptomes and Proteomes of Six Brazilian Taxa.</title>
        <authorList>
            <person name="Aird S.D."/>
            <person name="Jorge da Silva N."/>
            <person name="Qiu L."/>
            <person name="Villar-Briones A."/>
            <person name="Aparecida-Saddi V."/>
            <person name="Campos-Telles M.P."/>
            <person name="Grau M."/>
            <person name="Mikheyev A.S."/>
        </authorList>
    </citation>
    <scope>NUCLEOTIDE SEQUENCE</scope>
    <source>
        <tissue evidence="12">Venom_gland</tissue>
    </source>
</reference>
<accession>A0A2D4IPT1</accession>
<dbReference type="PANTHER" id="PTHR45628">
    <property type="entry name" value="VOLTAGE-DEPENDENT CALCIUM CHANNEL TYPE A SUBUNIT ALPHA-1"/>
    <property type="match status" value="1"/>
</dbReference>
<evidence type="ECO:0000256" key="5">
    <source>
        <dbReference type="ARBA" id="ARBA00022882"/>
    </source>
</evidence>
<dbReference type="Gene3D" id="6.10.250.2180">
    <property type="match status" value="1"/>
</dbReference>
<keyword evidence="7" id="KW-1015">Disulfide bond</keyword>
<dbReference type="GO" id="GO:0043025">
    <property type="term" value="C:neuronal cell body"/>
    <property type="evidence" value="ECO:0007669"/>
    <property type="project" value="TreeGrafter"/>
</dbReference>
<evidence type="ECO:0000256" key="2">
    <source>
        <dbReference type="ARBA" id="ARBA00022448"/>
    </source>
</evidence>
<dbReference type="GO" id="GO:0005891">
    <property type="term" value="C:voltage-gated calcium channel complex"/>
    <property type="evidence" value="ECO:0007669"/>
    <property type="project" value="TreeGrafter"/>
</dbReference>
<dbReference type="InterPro" id="IPR014873">
    <property type="entry name" value="VDCC_a1su_IQ"/>
</dbReference>
<dbReference type="GO" id="GO:0007268">
    <property type="term" value="P:chemical synaptic transmission"/>
    <property type="evidence" value="ECO:0007669"/>
    <property type="project" value="TreeGrafter"/>
</dbReference>
<keyword evidence="5" id="KW-0851">Voltage-gated channel</keyword>
<dbReference type="PANTHER" id="PTHR45628:SF3">
    <property type="entry name" value="VOLTAGE-DEPENDENT P_Q-TYPE CALCIUM CHANNEL SUBUNIT ALPHA-1A"/>
    <property type="match status" value="1"/>
</dbReference>
<sequence>MDLPVADDNTVHFNSTLMALIRTALDIKIAKGGADKQQMDAELRKEMMAIWPNLSQKTLDLLVTPHKSTDLTVGKIYAAMMIMEYYRQSKAKKLQAMREEQNRTPLMFQRMEPPSPSQEDGQGQNALPSSQLDQGGGMSIQEGGMKESESWVTQRAQEMFQKTGTWSPERGRLEEIPNSRTNSQVVCMPARCLNWQLSVSTFSYPCLSRIYKASFIAEFFRKVLFTVRNSIFHQIIGPKRQKLTKPIWIKYLFE</sequence>
<protein>
    <recommendedName>
        <fullName evidence="11">Voltage-dependent calcium channel alpha-1 subunit IQ domain-containing protein</fullName>
    </recommendedName>
</protein>
<dbReference type="InterPro" id="IPR050599">
    <property type="entry name" value="VDCC_alpha-1_subunit"/>
</dbReference>
<feature type="region of interest" description="Disordered" evidence="10">
    <location>
        <begin position="108"/>
        <end position="152"/>
    </location>
</feature>
<dbReference type="Pfam" id="PF08763">
    <property type="entry name" value="Ca_chan_IQ"/>
    <property type="match status" value="1"/>
</dbReference>
<evidence type="ECO:0000256" key="4">
    <source>
        <dbReference type="ARBA" id="ARBA00022737"/>
    </source>
</evidence>
<keyword evidence="3" id="KW-1003">Cell membrane</keyword>
<keyword evidence="8" id="KW-0407">Ion channel</keyword>
<name>A0A2D4IPT1_MICLE</name>
<feature type="domain" description="Voltage-dependent calcium channel alpha-1 subunit IQ" evidence="11">
    <location>
        <begin position="68"/>
        <end position="102"/>
    </location>
</feature>
<evidence type="ECO:0000256" key="10">
    <source>
        <dbReference type="SAM" id="MobiDB-lite"/>
    </source>
</evidence>
<dbReference type="SMART" id="SM01062">
    <property type="entry name" value="Ca_chan_IQ"/>
    <property type="match status" value="1"/>
</dbReference>
<organism evidence="12">
    <name type="scientific">Micrurus lemniscatus lemniscatus</name>
    <dbReference type="NCBI Taxonomy" id="129467"/>
    <lineage>
        <taxon>Eukaryota</taxon>
        <taxon>Metazoa</taxon>
        <taxon>Chordata</taxon>
        <taxon>Craniata</taxon>
        <taxon>Vertebrata</taxon>
        <taxon>Euteleostomi</taxon>
        <taxon>Lepidosauria</taxon>
        <taxon>Squamata</taxon>
        <taxon>Bifurcata</taxon>
        <taxon>Unidentata</taxon>
        <taxon>Episquamata</taxon>
        <taxon>Toxicofera</taxon>
        <taxon>Serpentes</taxon>
        <taxon>Colubroidea</taxon>
        <taxon>Elapidae</taxon>
        <taxon>Elapinae</taxon>
        <taxon>Micrurus</taxon>
    </lineage>
</organism>
<evidence type="ECO:0000256" key="3">
    <source>
        <dbReference type="ARBA" id="ARBA00022475"/>
    </source>
</evidence>
<feature type="compositionally biased region" description="Polar residues" evidence="10">
    <location>
        <begin position="117"/>
        <end position="133"/>
    </location>
</feature>
<keyword evidence="4" id="KW-0677">Repeat</keyword>
<evidence type="ECO:0000256" key="9">
    <source>
        <dbReference type="ARBA" id="ARBA00036634"/>
    </source>
</evidence>
<evidence type="ECO:0000256" key="8">
    <source>
        <dbReference type="ARBA" id="ARBA00023303"/>
    </source>
</evidence>
<keyword evidence="3" id="KW-0472">Membrane</keyword>
<evidence type="ECO:0000313" key="12">
    <source>
        <dbReference type="EMBL" id="LAA86255.1"/>
    </source>
</evidence>
<comment type="subcellular location">
    <subcellularLocation>
        <location evidence="1">Cell membrane</location>
        <topology evidence="1">Multi-pass membrane protein</topology>
    </subcellularLocation>
</comment>
<evidence type="ECO:0000256" key="7">
    <source>
        <dbReference type="ARBA" id="ARBA00023157"/>
    </source>
</evidence>
<reference evidence="12" key="1">
    <citation type="submission" date="2017-07" db="EMBL/GenBank/DDBJ databases">
        <authorList>
            <person name="Mikheyev A."/>
            <person name="Grau M."/>
        </authorList>
    </citation>
    <scope>NUCLEOTIDE SEQUENCE</scope>
    <source>
        <tissue evidence="12">Venom_gland</tissue>
    </source>
</reference>